<dbReference type="Gene3D" id="3.30.70.100">
    <property type="match status" value="2"/>
</dbReference>
<dbReference type="SUPFAM" id="SSF54909">
    <property type="entry name" value="Dimeric alpha+beta barrel"/>
    <property type="match status" value="2"/>
</dbReference>
<gene>
    <name evidence="2" type="ORF">GCM10017056_37120</name>
</gene>
<evidence type="ECO:0000259" key="1">
    <source>
        <dbReference type="Pfam" id="PF07978"/>
    </source>
</evidence>
<comment type="caution">
    <text evidence="2">The sequence shown here is derived from an EMBL/GenBank/DDBJ whole genome shotgun (WGS) entry which is preliminary data.</text>
</comment>
<dbReference type="AlphaFoldDB" id="A0A8J3M8T0"/>
<feature type="domain" description="NIPSNAP" evidence="1">
    <location>
        <begin position="15"/>
        <end position="114"/>
    </location>
</feature>
<dbReference type="RefSeq" id="WP_189681610.1">
    <property type="nucleotide sequence ID" value="NZ_BNCJ01000013.1"/>
</dbReference>
<accession>A0A8J3M8T0</accession>
<reference evidence="2" key="2">
    <citation type="submission" date="2020-09" db="EMBL/GenBank/DDBJ databases">
        <authorList>
            <person name="Sun Q."/>
            <person name="Kim S."/>
        </authorList>
    </citation>
    <scope>NUCLEOTIDE SEQUENCE</scope>
    <source>
        <strain evidence="2">KCTC 42650</strain>
    </source>
</reference>
<protein>
    <recommendedName>
        <fullName evidence="1">NIPSNAP domain-containing protein</fullName>
    </recommendedName>
</protein>
<sequence>MTATLAPRVTIEEYYELRLYEMLPGRLPGFLPLMEETAIPQFAVHGIPRPLAIWEGHAGPMAPLYAYLIRWRSLDERMARWNAFYADPLWSERMGANFASGPRLRRTHVLILRPSHTWASLVDPAVTGPQSGIHELAFHNLDNDNPARGHDAIAQTDLPFLQARGGHVLGTFMTWYGGGMNQAITVTSWKDAESWRAASVALKSDPGITRLHDASRTRRGTTLVQGSDVHLLRPLPGWEPAANFGRV</sequence>
<evidence type="ECO:0000313" key="3">
    <source>
        <dbReference type="Proteomes" id="UP000626220"/>
    </source>
</evidence>
<proteinExistence type="predicted"/>
<keyword evidence="3" id="KW-1185">Reference proteome</keyword>
<evidence type="ECO:0000313" key="2">
    <source>
        <dbReference type="EMBL" id="GHF62332.1"/>
    </source>
</evidence>
<dbReference type="Proteomes" id="UP000626220">
    <property type="component" value="Unassembled WGS sequence"/>
</dbReference>
<dbReference type="EMBL" id="BNCJ01000013">
    <property type="protein sequence ID" value="GHF62332.1"/>
    <property type="molecule type" value="Genomic_DNA"/>
</dbReference>
<reference evidence="2" key="1">
    <citation type="journal article" date="2014" name="Int. J. Syst. Evol. Microbiol.">
        <title>Complete genome sequence of Corynebacterium casei LMG S-19264T (=DSM 44701T), isolated from a smear-ripened cheese.</title>
        <authorList>
            <consortium name="US DOE Joint Genome Institute (JGI-PGF)"/>
            <person name="Walter F."/>
            <person name="Albersmeier A."/>
            <person name="Kalinowski J."/>
            <person name="Ruckert C."/>
        </authorList>
    </citation>
    <scope>NUCLEOTIDE SEQUENCE</scope>
    <source>
        <strain evidence="2">KCTC 42650</strain>
    </source>
</reference>
<organism evidence="2 3">
    <name type="scientific">Seohaeicola zhoushanensis</name>
    <dbReference type="NCBI Taxonomy" id="1569283"/>
    <lineage>
        <taxon>Bacteria</taxon>
        <taxon>Pseudomonadati</taxon>
        <taxon>Pseudomonadota</taxon>
        <taxon>Alphaproteobacteria</taxon>
        <taxon>Rhodobacterales</taxon>
        <taxon>Roseobacteraceae</taxon>
        <taxon>Seohaeicola</taxon>
    </lineage>
</organism>
<dbReference type="Pfam" id="PF07978">
    <property type="entry name" value="NIPSNAP"/>
    <property type="match status" value="1"/>
</dbReference>
<name>A0A8J3M8T0_9RHOB</name>
<dbReference type="InterPro" id="IPR011008">
    <property type="entry name" value="Dimeric_a/b-barrel"/>
</dbReference>
<dbReference type="InterPro" id="IPR012577">
    <property type="entry name" value="NIPSNAP"/>
</dbReference>